<dbReference type="OrthoDB" id="9815286at2"/>
<dbReference type="PANTHER" id="PTHR33885">
    <property type="entry name" value="PHAGE SHOCK PROTEIN C"/>
    <property type="match status" value="1"/>
</dbReference>
<accession>A0A239B867</accession>
<comment type="subcellular location">
    <subcellularLocation>
        <location evidence="1">Cell membrane</location>
        <topology evidence="1">Single-pass membrane protein</topology>
    </subcellularLocation>
</comment>
<feature type="transmembrane region" description="Helical" evidence="6">
    <location>
        <begin position="34"/>
        <end position="56"/>
    </location>
</feature>
<keyword evidence="5 6" id="KW-0472">Membrane</keyword>
<evidence type="ECO:0000256" key="4">
    <source>
        <dbReference type="ARBA" id="ARBA00022989"/>
    </source>
</evidence>
<evidence type="ECO:0000259" key="8">
    <source>
        <dbReference type="Pfam" id="PF18917"/>
    </source>
</evidence>
<evidence type="ECO:0000313" key="10">
    <source>
        <dbReference type="Proteomes" id="UP000198304"/>
    </source>
</evidence>
<sequence>MEKKIYLSDRDKKIAGVCGGIAEYFDLDSTIVRLGWVLFALFGGAGIPAYIIAAVIMPNRTYYSTSPQENSTEYVERNNHETSEKTNDKNRLLIGLILIALGVTFFTKNFFPGFPWHWIQFRHLFRNFWPAILIVLGVITIINGRK</sequence>
<protein>
    <submittedName>
        <fullName evidence="9">Phage shock protein C (PspC) family protein</fullName>
    </submittedName>
</protein>
<evidence type="ECO:0000256" key="3">
    <source>
        <dbReference type="ARBA" id="ARBA00022692"/>
    </source>
</evidence>
<dbReference type="InterPro" id="IPR007168">
    <property type="entry name" value="Phageshock_PspC_N"/>
</dbReference>
<evidence type="ECO:0000256" key="5">
    <source>
        <dbReference type="ARBA" id="ARBA00023136"/>
    </source>
</evidence>
<organism evidence="9 10">
    <name type="scientific">Anaerovirgula multivorans</name>
    <dbReference type="NCBI Taxonomy" id="312168"/>
    <lineage>
        <taxon>Bacteria</taxon>
        <taxon>Bacillati</taxon>
        <taxon>Bacillota</taxon>
        <taxon>Clostridia</taxon>
        <taxon>Peptostreptococcales</taxon>
        <taxon>Natronincolaceae</taxon>
        <taxon>Anaerovirgula</taxon>
    </lineage>
</organism>
<feature type="transmembrane region" description="Helical" evidence="6">
    <location>
        <begin position="123"/>
        <end position="142"/>
    </location>
</feature>
<feature type="transmembrane region" description="Helical" evidence="6">
    <location>
        <begin position="92"/>
        <end position="111"/>
    </location>
</feature>
<evidence type="ECO:0000256" key="1">
    <source>
        <dbReference type="ARBA" id="ARBA00004162"/>
    </source>
</evidence>
<dbReference type="Pfam" id="PF04024">
    <property type="entry name" value="PspC"/>
    <property type="match status" value="1"/>
</dbReference>
<proteinExistence type="predicted"/>
<reference evidence="9 10" key="1">
    <citation type="submission" date="2017-06" db="EMBL/GenBank/DDBJ databases">
        <authorList>
            <person name="Kim H.J."/>
            <person name="Triplett B.A."/>
        </authorList>
    </citation>
    <scope>NUCLEOTIDE SEQUENCE [LARGE SCALE GENOMIC DNA]</scope>
    <source>
        <strain evidence="9 10">SCA</strain>
    </source>
</reference>
<evidence type="ECO:0000256" key="6">
    <source>
        <dbReference type="SAM" id="Phobius"/>
    </source>
</evidence>
<evidence type="ECO:0000256" key="2">
    <source>
        <dbReference type="ARBA" id="ARBA00022475"/>
    </source>
</evidence>
<keyword evidence="10" id="KW-1185">Reference proteome</keyword>
<dbReference type="GO" id="GO:0005886">
    <property type="term" value="C:plasma membrane"/>
    <property type="evidence" value="ECO:0007669"/>
    <property type="project" value="UniProtKB-SubCell"/>
</dbReference>
<dbReference type="InterPro" id="IPR052027">
    <property type="entry name" value="PspC"/>
</dbReference>
<dbReference type="InterPro" id="IPR043726">
    <property type="entry name" value="LiaI-LiaF-like_TM1"/>
</dbReference>
<evidence type="ECO:0000313" key="9">
    <source>
        <dbReference type="EMBL" id="SNS04106.1"/>
    </source>
</evidence>
<gene>
    <name evidence="9" type="ORF">SAMN05446037_100382</name>
</gene>
<evidence type="ECO:0000259" key="7">
    <source>
        <dbReference type="Pfam" id="PF04024"/>
    </source>
</evidence>
<dbReference type="RefSeq" id="WP_089281580.1">
    <property type="nucleotide sequence ID" value="NZ_FZOJ01000003.1"/>
</dbReference>
<keyword evidence="2" id="KW-1003">Cell membrane</keyword>
<dbReference type="EMBL" id="FZOJ01000003">
    <property type="protein sequence ID" value="SNS04106.1"/>
    <property type="molecule type" value="Genomic_DNA"/>
</dbReference>
<dbReference type="Proteomes" id="UP000198304">
    <property type="component" value="Unassembled WGS sequence"/>
</dbReference>
<keyword evidence="3 6" id="KW-0812">Transmembrane</keyword>
<dbReference type="PANTHER" id="PTHR33885:SF3">
    <property type="entry name" value="PHAGE SHOCK PROTEIN C"/>
    <property type="match status" value="1"/>
</dbReference>
<keyword evidence="4 6" id="KW-1133">Transmembrane helix</keyword>
<feature type="domain" description="LiaI-LiaF-like transmembrane region" evidence="8">
    <location>
        <begin position="92"/>
        <end position="139"/>
    </location>
</feature>
<dbReference type="AlphaFoldDB" id="A0A239B867"/>
<feature type="domain" description="Phage shock protein PspC N-terminal" evidence="7">
    <location>
        <begin position="3"/>
        <end position="59"/>
    </location>
</feature>
<name>A0A239B867_9FIRM</name>
<dbReference type="Pfam" id="PF18917">
    <property type="entry name" value="LiaI-LiaF-like_TM1"/>
    <property type="match status" value="1"/>
</dbReference>